<keyword evidence="1" id="KW-0812">Transmembrane</keyword>
<dbReference type="EMBL" id="CABVIY010000002">
    <property type="protein sequence ID" value="VVP70843.1"/>
    <property type="molecule type" value="Genomic_DNA"/>
</dbReference>
<dbReference type="RefSeq" id="WP_150769271.1">
    <property type="nucleotide sequence ID" value="NZ_CABVIY010000002.1"/>
</dbReference>
<dbReference type="AlphaFoldDB" id="A0A5E7RIN4"/>
<dbReference type="Pfam" id="PF24604">
    <property type="entry name" value="B-barrel_PelB_C"/>
    <property type="match status" value="1"/>
</dbReference>
<protein>
    <recommendedName>
        <fullName evidence="2">PelB C-terminal domain-containing protein</fullName>
    </recommendedName>
</protein>
<dbReference type="InterPro" id="IPR011990">
    <property type="entry name" value="TPR-like_helical_dom_sf"/>
</dbReference>
<keyword evidence="1" id="KW-0472">Membrane</keyword>
<proteinExistence type="predicted"/>
<dbReference type="InterPro" id="IPR057306">
    <property type="entry name" value="B-barrel_PelB_C"/>
</dbReference>
<dbReference type="OrthoDB" id="8565469at2"/>
<name>A0A5E7RIN4_PSEFL</name>
<dbReference type="Gene3D" id="1.25.40.10">
    <property type="entry name" value="Tetratricopeptide repeat domain"/>
    <property type="match status" value="2"/>
</dbReference>
<reference evidence="3 4" key="1">
    <citation type="submission" date="2019-09" db="EMBL/GenBank/DDBJ databases">
        <authorList>
            <person name="Chandra G."/>
            <person name="Truman W A."/>
        </authorList>
    </citation>
    <scope>NUCLEOTIDE SEQUENCE [LARGE SCALE GENOMIC DNA]</scope>
    <source>
        <strain evidence="3">PS918</strain>
    </source>
</reference>
<accession>A0A5E7RIN4</accession>
<evidence type="ECO:0000313" key="3">
    <source>
        <dbReference type="EMBL" id="VVP70843.1"/>
    </source>
</evidence>
<keyword evidence="1" id="KW-1133">Transmembrane helix</keyword>
<feature type="domain" description="PelB C-terminal" evidence="2">
    <location>
        <begin position="868"/>
        <end position="1204"/>
    </location>
</feature>
<dbReference type="Pfam" id="PF13429">
    <property type="entry name" value="TPR_15"/>
    <property type="match status" value="1"/>
</dbReference>
<evidence type="ECO:0000259" key="2">
    <source>
        <dbReference type="Pfam" id="PF24604"/>
    </source>
</evidence>
<dbReference type="SUPFAM" id="SSF48452">
    <property type="entry name" value="TPR-like"/>
    <property type="match status" value="1"/>
</dbReference>
<evidence type="ECO:0000313" key="4">
    <source>
        <dbReference type="Proteomes" id="UP000326611"/>
    </source>
</evidence>
<dbReference type="Proteomes" id="UP000326611">
    <property type="component" value="Unassembled WGS sequence"/>
</dbReference>
<organism evidence="3 4">
    <name type="scientific">Pseudomonas fluorescens</name>
    <dbReference type="NCBI Taxonomy" id="294"/>
    <lineage>
        <taxon>Bacteria</taxon>
        <taxon>Pseudomonadati</taxon>
        <taxon>Pseudomonadota</taxon>
        <taxon>Gammaproteobacteria</taxon>
        <taxon>Pseudomonadales</taxon>
        <taxon>Pseudomonadaceae</taxon>
        <taxon>Pseudomonas</taxon>
    </lineage>
</organism>
<evidence type="ECO:0000256" key="1">
    <source>
        <dbReference type="SAM" id="Phobius"/>
    </source>
</evidence>
<gene>
    <name evidence="3" type="ORF">PS918_01077</name>
</gene>
<sequence length="1208" mass="136857">MVSSSATKNSRLLNPWALAVVAVAVGGLLWATFQREEVFQPDGREPDAVSANYAELLLTAHPEDDHLRVQLIELLIRLGDYAKARQHVENWPTPVLDLQAYYRLELDALEASRSGDLIAQQALIERLKAFDHSKLPLPQLQSLARLALTLQSPAYAAGVFEEIAARDPKQRTDALKSAAKWYLAGENPARAAQIYLELRNDTDQAAERREYAQLAYNSLLASGQGDQAVQVLADEIDLLVNPQTDVAWVEQGVDVAVASKRFDLAQRFLQQWRVLEPDNPQILEKDFRMRLALGDLEGAWLDGQQLLLDHPEDQPLLEQMAHLGEWRGDNEAALDHWIRLLKLREDPQIREHSWRLASQQFDFDRSIPLLAEIMNLRALTDIELDALVYGHESRGTPDQAETWLRNYVHKYPGHRLAWTRLLQNLENTGQFASKAKAYGDYSKRFALTTHERVDWADTYLKLYDSPSAWKVMQVDTRKIDDPNYWRARASLAWNLELDDELQLALEKVLALKGSLSRGDESQLITIYRTTDPQRALTMMVGVWERTHNPDRLVEALQQAQQMQDWPQMIALLKDAEQYPQAYDQSQVLAARGALAVQQGQPEEARRLYLQGLSQYPDDNLFRERLMWLYVDTGNVSELKPLLSKWKSQARNDRILWLPFASASQLVGRNTEALAWYRTYLKSAPNDWLVQAAYADALDSAGYEDAAQRLRLKLLRSPEGENIQPSSQRFVIWLRLMASSYSPRKAQQEALKWQDGSPAMLQLWFERLLARLDDTNQEAQKDDWLAWARSQGLKVERYEQIQQALRSRNKAHVETLLASNDLNAAQRVQALTRLGRLDEALAISSSELGDEQPEAVRNQLRRQAVEIQERTPQGAQLSWHEQDFGGIEIKGPRLEIAHNLGNQWYADLQLEQGDYSGDDIESSRVGEEHNATLTLQRAVENGSYKLFADTSQRSDDDRNGLGLSRTWQLGVSDELETGVDWHRKSEDSGLMRAFGQQDRVYLGGRHSLTARDQFSWEVAQRSFSTRDGDDLGDGHALKMEFNHTLEFAGPNWTVRSGVDYQKNRVKDKTLNDLSSNFGGPIISEAPPLPFVDPDTGVAEPINPLDIPTVSADDLLQSRYGQLYVGSSWRRGLPGALVRTRPQYTWLVDLTAGWQWTDQTFNYGINTGIGVEVLGDDELAFTFGYQSAPQGGDGKAGGTLGVSYGVRFGR</sequence>
<feature type="transmembrane region" description="Helical" evidence="1">
    <location>
        <begin position="12"/>
        <end position="33"/>
    </location>
</feature>